<evidence type="ECO:0000259" key="4">
    <source>
        <dbReference type="Pfam" id="PF00460"/>
    </source>
</evidence>
<dbReference type="Pfam" id="PF06429">
    <property type="entry name" value="Flg_bbr_C"/>
    <property type="match status" value="1"/>
</dbReference>
<dbReference type="Pfam" id="PF00460">
    <property type="entry name" value="Flg_bb_rod"/>
    <property type="match status" value="1"/>
</dbReference>
<feature type="domain" description="Flagellar basal body rod protein N-terminal" evidence="4">
    <location>
        <begin position="64"/>
        <end position="92"/>
    </location>
</feature>
<evidence type="ECO:0000259" key="5">
    <source>
        <dbReference type="Pfam" id="PF06429"/>
    </source>
</evidence>
<keyword evidence="6" id="KW-0969">Cilium</keyword>
<dbReference type="GO" id="GO:0009424">
    <property type="term" value="C:bacterial-type flagellum hook"/>
    <property type="evidence" value="ECO:0007669"/>
    <property type="project" value="TreeGrafter"/>
</dbReference>
<reference evidence="7" key="1">
    <citation type="journal article" date="2013" name="Stand. Genomic Sci.">
        <title>Complete genome sequence of Desulfocapsa sulfexigens, a marine deltaproteobacterium specialized in disproportionating inorganic sulfur compounds.</title>
        <authorList>
            <person name="Finster K.W."/>
            <person name="Kjeldsen K.U."/>
            <person name="Kube M."/>
            <person name="Reinhardt R."/>
            <person name="Mussmann M."/>
            <person name="Amann R."/>
            <person name="Schreiber L."/>
        </authorList>
    </citation>
    <scope>NUCLEOTIDE SEQUENCE [LARGE SCALE GENOMIC DNA]</scope>
    <source>
        <strain evidence="7">DSM 10523 / SB164P1</strain>
    </source>
</reference>
<proteinExistence type="inferred from homology"/>
<dbReference type="STRING" id="1167006.UWK_01910"/>
<dbReference type="AlphaFoldDB" id="M1PQ01"/>
<dbReference type="HOGENOM" id="CLU_131404_0_0_7"/>
<protein>
    <submittedName>
        <fullName evidence="6">Flagellar basal body rod protein</fullName>
    </submittedName>
</protein>
<comment type="subcellular location">
    <subcellularLocation>
        <location evidence="1">Bacterial flagellum basal body</location>
    </subcellularLocation>
</comment>
<keyword evidence="7" id="KW-1185">Reference proteome</keyword>
<dbReference type="InterPro" id="IPR010930">
    <property type="entry name" value="Flg_bb/hook_C_dom"/>
</dbReference>
<dbReference type="InterPro" id="IPR001444">
    <property type="entry name" value="Flag_bb_rod_N"/>
</dbReference>
<name>M1PQ01_DESSD</name>
<keyword evidence="6" id="KW-0966">Cell projection</keyword>
<dbReference type="eggNOG" id="COG1749">
    <property type="taxonomic scope" value="Bacteria"/>
</dbReference>
<feature type="domain" description="Flagellar basal-body/hook protein C-terminal" evidence="5">
    <location>
        <begin position="129"/>
        <end position="172"/>
    </location>
</feature>
<evidence type="ECO:0000313" key="7">
    <source>
        <dbReference type="Proteomes" id="UP000011721"/>
    </source>
</evidence>
<dbReference type="GO" id="GO:0009425">
    <property type="term" value="C:bacterial-type flagellum basal body"/>
    <property type="evidence" value="ECO:0007669"/>
    <property type="project" value="UniProtKB-SubCell"/>
</dbReference>
<dbReference type="PANTHER" id="PTHR30435">
    <property type="entry name" value="FLAGELLAR PROTEIN"/>
    <property type="match status" value="1"/>
</dbReference>
<evidence type="ECO:0000313" key="6">
    <source>
        <dbReference type="EMBL" id="AGF78461.1"/>
    </source>
</evidence>
<sequence>MLFPPNNETDENEFLQKTIEIVQNIEELTHSIKQWHCFRICSYRNCKLSTHFILGDTMIPAVNSALTGLQAFSTKMNSNANNIANASSEGYKKSRVTLANQAPQGVKATVETIDSPGTMVLAETNNGSEFVELSNVDLGQELPESQLNTRFYQANLKTLTAVDEMTNSLLNIKA</sequence>
<dbReference type="PANTHER" id="PTHR30435:SF1">
    <property type="entry name" value="FLAGELLAR HOOK PROTEIN FLGE"/>
    <property type="match status" value="1"/>
</dbReference>
<evidence type="ECO:0000256" key="3">
    <source>
        <dbReference type="ARBA" id="ARBA00023143"/>
    </source>
</evidence>
<dbReference type="EMBL" id="CP003985">
    <property type="protein sequence ID" value="AGF78461.1"/>
    <property type="molecule type" value="Genomic_DNA"/>
</dbReference>
<evidence type="ECO:0000256" key="1">
    <source>
        <dbReference type="ARBA" id="ARBA00004117"/>
    </source>
</evidence>
<organism evidence="6 7">
    <name type="scientific">Desulfocapsa sulfexigens (strain DSM 10523 / SB164P1)</name>
    <dbReference type="NCBI Taxonomy" id="1167006"/>
    <lineage>
        <taxon>Bacteria</taxon>
        <taxon>Pseudomonadati</taxon>
        <taxon>Thermodesulfobacteriota</taxon>
        <taxon>Desulfobulbia</taxon>
        <taxon>Desulfobulbales</taxon>
        <taxon>Desulfocapsaceae</taxon>
        <taxon>Desulfocapsa</taxon>
    </lineage>
</organism>
<dbReference type="GO" id="GO:0005829">
    <property type="term" value="C:cytosol"/>
    <property type="evidence" value="ECO:0007669"/>
    <property type="project" value="TreeGrafter"/>
</dbReference>
<dbReference type="KEGG" id="dsf:UWK_01910"/>
<evidence type="ECO:0000256" key="2">
    <source>
        <dbReference type="ARBA" id="ARBA00009677"/>
    </source>
</evidence>
<dbReference type="Proteomes" id="UP000011721">
    <property type="component" value="Chromosome"/>
</dbReference>
<keyword evidence="3" id="KW-0975">Bacterial flagellum</keyword>
<keyword evidence="6" id="KW-0282">Flagellum</keyword>
<gene>
    <name evidence="6" type="ordered locus">UWK_01910</name>
</gene>
<accession>M1PQ01</accession>
<comment type="similarity">
    <text evidence="2">Belongs to the flagella basal body rod proteins family.</text>
</comment>
<dbReference type="GO" id="GO:0071978">
    <property type="term" value="P:bacterial-type flagellum-dependent swarming motility"/>
    <property type="evidence" value="ECO:0007669"/>
    <property type="project" value="TreeGrafter"/>
</dbReference>